<dbReference type="EMBL" id="LAZR01000769">
    <property type="protein sequence ID" value="KKN58266.1"/>
    <property type="molecule type" value="Genomic_DNA"/>
</dbReference>
<dbReference type="InterPro" id="IPR020070">
    <property type="entry name" value="Ribosomal_bL9_N"/>
</dbReference>
<dbReference type="InterPro" id="IPR009027">
    <property type="entry name" value="Ribosomal_bL9/RNase_H1_N"/>
</dbReference>
<dbReference type="AlphaFoldDB" id="A0A0F9UAI6"/>
<dbReference type="GO" id="GO:0005840">
    <property type="term" value="C:ribosome"/>
    <property type="evidence" value="ECO:0007669"/>
    <property type="project" value="UniProtKB-KW"/>
</dbReference>
<evidence type="ECO:0000256" key="3">
    <source>
        <dbReference type="ARBA" id="ARBA00023274"/>
    </source>
</evidence>
<evidence type="ECO:0000259" key="4">
    <source>
        <dbReference type="Pfam" id="PF01281"/>
    </source>
</evidence>
<keyword evidence="2" id="KW-0689">Ribosomal protein</keyword>
<proteinExistence type="inferred from homology"/>
<dbReference type="InterPro" id="IPR036935">
    <property type="entry name" value="Ribosomal_bL9_N_sf"/>
</dbReference>
<name>A0A0F9UAI6_9ZZZZ</name>
<dbReference type="SUPFAM" id="SSF55658">
    <property type="entry name" value="L9 N-domain-like"/>
    <property type="match status" value="1"/>
</dbReference>
<accession>A0A0F9UAI6</accession>
<protein>
    <recommendedName>
        <fullName evidence="4">Ribosomal protein L9 domain-containing protein</fullName>
    </recommendedName>
</protein>
<comment type="caution">
    <text evidence="5">The sequence shown here is derived from an EMBL/GenBank/DDBJ whole genome shotgun (WGS) entry which is preliminary data.</text>
</comment>
<reference evidence="5" key="1">
    <citation type="journal article" date="2015" name="Nature">
        <title>Complex archaea that bridge the gap between prokaryotes and eukaryotes.</title>
        <authorList>
            <person name="Spang A."/>
            <person name="Saw J.H."/>
            <person name="Jorgensen S.L."/>
            <person name="Zaremba-Niedzwiedzka K."/>
            <person name="Martijn J."/>
            <person name="Lind A.E."/>
            <person name="van Eijk R."/>
            <person name="Schleper C."/>
            <person name="Guy L."/>
            <person name="Ettema T.J."/>
        </authorList>
    </citation>
    <scope>NUCLEOTIDE SEQUENCE</scope>
</reference>
<evidence type="ECO:0000256" key="2">
    <source>
        <dbReference type="ARBA" id="ARBA00022980"/>
    </source>
</evidence>
<sequence length="80" mass="9001">MQVILLEKMQKLGNLGDEVSVKSGLTKKPVRTISVGQLIAENDEGVVMVVDSYPKSPKKGRVTNMIPWAMIVEYYEYQDI</sequence>
<evidence type="ECO:0000313" key="5">
    <source>
        <dbReference type="EMBL" id="KKN58266.1"/>
    </source>
</evidence>
<feature type="domain" description="Ribosomal protein L9" evidence="4">
    <location>
        <begin position="1"/>
        <end position="25"/>
    </location>
</feature>
<dbReference type="GO" id="GO:1990904">
    <property type="term" value="C:ribonucleoprotein complex"/>
    <property type="evidence" value="ECO:0007669"/>
    <property type="project" value="UniProtKB-KW"/>
</dbReference>
<dbReference type="Pfam" id="PF01281">
    <property type="entry name" value="Ribosomal_L9_N"/>
    <property type="match status" value="1"/>
</dbReference>
<organism evidence="5">
    <name type="scientific">marine sediment metagenome</name>
    <dbReference type="NCBI Taxonomy" id="412755"/>
    <lineage>
        <taxon>unclassified sequences</taxon>
        <taxon>metagenomes</taxon>
        <taxon>ecological metagenomes</taxon>
    </lineage>
</organism>
<comment type="similarity">
    <text evidence="1">Belongs to the bacterial ribosomal protein bL9 family.</text>
</comment>
<evidence type="ECO:0000256" key="1">
    <source>
        <dbReference type="ARBA" id="ARBA00010605"/>
    </source>
</evidence>
<keyword evidence="3" id="KW-0687">Ribonucleoprotein</keyword>
<dbReference type="Gene3D" id="3.40.5.10">
    <property type="entry name" value="Ribosomal protein L9, N-terminal domain"/>
    <property type="match status" value="1"/>
</dbReference>
<gene>
    <name evidence="5" type="ORF">LCGC14_0554070</name>
</gene>